<evidence type="ECO:0000313" key="3">
    <source>
        <dbReference type="EMBL" id="TKA83602.1"/>
    </source>
</evidence>
<dbReference type="EMBL" id="NAJQ01000006">
    <property type="protein sequence ID" value="TKA83602.1"/>
    <property type="molecule type" value="Genomic_DNA"/>
</dbReference>
<dbReference type="PANTHER" id="PTHR47435">
    <property type="entry name" value="KELCH REPEAT PROTEIN (AFU_ORTHOLOGUE AFUA_5G12780)"/>
    <property type="match status" value="1"/>
</dbReference>
<evidence type="ECO:0000313" key="4">
    <source>
        <dbReference type="Proteomes" id="UP000309340"/>
    </source>
</evidence>
<dbReference type="GO" id="GO:0019760">
    <property type="term" value="P:glucosinolate metabolic process"/>
    <property type="evidence" value="ECO:0007669"/>
    <property type="project" value="UniProtKB-ARBA"/>
</dbReference>
<dbReference type="SUPFAM" id="SSF117281">
    <property type="entry name" value="Kelch motif"/>
    <property type="match status" value="1"/>
</dbReference>
<dbReference type="STRING" id="329884.A0A4U0XZS8"/>
<dbReference type="AlphaFoldDB" id="A0A4U0XZS8"/>
<dbReference type="OrthoDB" id="10250130at2759"/>
<accession>A0A4U0XZS8</accession>
<sequence length="144" mass="15691">MVSIHQGKRKQHPRCINTPLTANATKATWTAINESEQLRRSSHNVAVVGSSMYIFGGELKPREPRDNDLFVIETTSGRTETVRKVDNAAEASKPSPRVGSGVARLDKKLYFFSGRGGTAMAPIDEQGALWVFDNVTMGAGVTSR</sequence>
<gene>
    <name evidence="3" type="ORF">B0A55_00389</name>
</gene>
<comment type="caution">
    <text evidence="3">The sequence shown here is derived from an EMBL/GenBank/DDBJ whole genome shotgun (WGS) entry which is preliminary data.</text>
</comment>
<dbReference type="InterPro" id="IPR015915">
    <property type="entry name" value="Kelch-typ_b-propeller"/>
</dbReference>
<keyword evidence="2" id="KW-0408">Iron</keyword>
<reference evidence="3 4" key="1">
    <citation type="submission" date="2017-03" db="EMBL/GenBank/DDBJ databases">
        <title>Genomes of endolithic fungi from Antarctica.</title>
        <authorList>
            <person name="Coleine C."/>
            <person name="Masonjones S."/>
            <person name="Stajich J.E."/>
        </authorList>
    </citation>
    <scope>NUCLEOTIDE SEQUENCE [LARGE SCALE GENOMIC DNA]</scope>
    <source>
        <strain evidence="3 4">CCFEE 5184</strain>
    </source>
</reference>
<dbReference type="Gene3D" id="2.120.10.80">
    <property type="entry name" value="Kelch-type beta propeller"/>
    <property type="match status" value="1"/>
</dbReference>
<dbReference type="PANTHER" id="PTHR47435:SF4">
    <property type="entry name" value="KELCH REPEAT PROTEIN (AFU_ORTHOLOGUE AFUA_5G12780)"/>
    <property type="match status" value="1"/>
</dbReference>
<name>A0A4U0XZS8_9PEZI</name>
<evidence type="ECO:0000256" key="1">
    <source>
        <dbReference type="ARBA" id="ARBA00022737"/>
    </source>
</evidence>
<proteinExistence type="predicted"/>
<dbReference type="Pfam" id="PF24681">
    <property type="entry name" value="Kelch_KLHDC2_KLHL20_DRC7"/>
    <property type="match status" value="1"/>
</dbReference>
<protein>
    <submittedName>
        <fullName evidence="3">Uncharacterized protein</fullName>
    </submittedName>
</protein>
<keyword evidence="4" id="KW-1185">Reference proteome</keyword>
<organism evidence="3 4">
    <name type="scientific">Friedmanniomyces simplex</name>
    <dbReference type="NCBI Taxonomy" id="329884"/>
    <lineage>
        <taxon>Eukaryota</taxon>
        <taxon>Fungi</taxon>
        <taxon>Dikarya</taxon>
        <taxon>Ascomycota</taxon>
        <taxon>Pezizomycotina</taxon>
        <taxon>Dothideomycetes</taxon>
        <taxon>Dothideomycetidae</taxon>
        <taxon>Mycosphaerellales</taxon>
        <taxon>Teratosphaeriaceae</taxon>
        <taxon>Friedmanniomyces</taxon>
    </lineage>
</organism>
<keyword evidence="1" id="KW-0677">Repeat</keyword>
<dbReference type="Proteomes" id="UP000309340">
    <property type="component" value="Unassembled WGS sequence"/>
</dbReference>
<evidence type="ECO:0000256" key="2">
    <source>
        <dbReference type="ARBA" id="ARBA00023004"/>
    </source>
</evidence>